<proteinExistence type="predicted"/>
<feature type="domain" description="YdhG-like" evidence="1">
    <location>
        <begin position="17"/>
        <end position="107"/>
    </location>
</feature>
<dbReference type="Pfam" id="PF08818">
    <property type="entry name" value="DUF1801"/>
    <property type="match status" value="1"/>
</dbReference>
<dbReference type="AlphaFoldDB" id="A0A6J7JY10"/>
<dbReference type="Gene3D" id="3.90.1150.200">
    <property type="match status" value="1"/>
</dbReference>
<dbReference type="SUPFAM" id="SSF159888">
    <property type="entry name" value="YdhG-like"/>
    <property type="match status" value="1"/>
</dbReference>
<dbReference type="InterPro" id="IPR014922">
    <property type="entry name" value="YdhG-like"/>
</dbReference>
<name>A0A6J7JY10_9ZZZZ</name>
<sequence length="112" mass="12576">MSKEEVDFYLAGLPEPKRSTLELLRERILQVIPEAEECISYGMPAFRVNGKVLAGFAAFKNHLAYLPHSGSVLGKLDLSNYEQTKGSLHFQIDDCLELELVEKLIAAKRLVL</sequence>
<evidence type="ECO:0000259" key="1">
    <source>
        <dbReference type="Pfam" id="PF08818"/>
    </source>
</evidence>
<organism evidence="2">
    <name type="scientific">freshwater metagenome</name>
    <dbReference type="NCBI Taxonomy" id="449393"/>
    <lineage>
        <taxon>unclassified sequences</taxon>
        <taxon>metagenomes</taxon>
        <taxon>ecological metagenomes</taxon>
    </lineage>
</organism>
<reference evidence="2" key="1">
    <citation type="submission" date="2020-05" db="EMBL/GenBank/DDBJ databases">
        <authorList>
            <person name="Chiriac C."/>
            <person name="Salcher M."/>
            <person name="Ghai R."/>
            <person name="Kavagutti S V."/>
        </authorList>
    </citation>
    <scope>NUCLEOTIDE SEQUENCE</scope>
</reference>
<accession>A0A6J7JY10</accession>
<gene>
    <name evidence="2" type="ORF">UFOPK3837_00256</name>
</gene>
<dbReference type="EMBL" id="CAFBNO010000005">
    <property type="protein sequence ID" value="CAB4948236.1"/>
    <property type="molecule type" value="Genomic_DNA"/>
</dbReference>
<protein>
    <submittedName>
        <fullName evidence="2">Unannotated protein</fullName>
    </submittedName>
</protein>
<evidence type="ECO:0000313" key="2">
    <source>
        <dbReference type="EMBL" id="CAB4948236.1"/>
    </source>
</evidence>